<gene>
    <name evidence="4" type="ORF">ACFSR2_11865</name>
</gene>
<feature type="domain" description="Dipeptidylpeptidase IV N-terminal" evidence="3">
    <location>
        <begin position="79"/>
        <end position="432"/>
    </location>
</feature>
<dbReference type="InterPro" id="IPR050278">
    <property type="entry name" value="Serine_Prot_S9B/DPPIV"/>
</dbReference>
<protein>
    <submittedName>
        <fullName evidence="4">S9 family peptidase</fullName>
    </submittedName>
</protein>
<name>A0ABW5J896_9BACT</name>
<dbReference type="SUPFAM" id="SSF82171">
    <property type="entry name" value="DPP6 N-terminal domain-like"/>
    <property type="match status" value="1"/>
</dbReference>
<keyword evidence="1" id="KW-0732">Signal</keyword>
<keyword evidence="5" id="KW-1185">Reference proteome</keyword>
<dbReference type="InterPro" id="IPR002469">
    <property type="entry name" value="Peptidase_S9B_N"/>
</dbReference>
<sequence>MFKKFLCLYATLLALGATAQPGQSSKWTKDGNGYYSAEQQQIVKFDLTTQLANVIVNKDLLTPKGSTTPLAVKSFSFTDDQKKLLIFTNTKRVWRYETRGDYWVLDLSTKALKKLGASLPESSLMFAKISPDGKKAAYVSKNNVYVEDLATGKPKVLTSTNGTKKLINGTFDWVYEEEFGCRDGFRWSPDSKTIAYWQIDANTIRDFYMINNTDSTYSFVVPVEYPKVGEAPSACKVGVVDIATAKTIWMKVPGDSRQNYIPRMEWAGNANELILQQLNRKQNHSKLMYANAKTGAVNTIYEETDEAWVDIRSRWADDNPAGWEWLSGGKEFIWVSEKDGWRHLFRVSRDGKNETLITKGNFDVIAPEQIDEATGYVYFTASPTNATQKYLYRTKLDGTGEAEKVSPAIEEGTHDYQISPNGKYAYHSFSNYYTIPATEWVSLPDHQALNPKDDISKKIDPEKKKNSNVEFFRVTTEDGVEMDGWMAKPKNFDPSKKYPIVFTVYSEPAAQTVIDRFGVGRNGLYRGDMAEDGYIYLSLDNRGTPAPKGREWRKSIYRKVGILNTRDQAMAAKKILQWPFVDSERVAVHGWSGGGSCTLNLMFQFPEIYKTGISVAAVGNQLSYDNIYQERYMGLPQENMEDFIKGSPITYAKNLKGNLLYIHGTGDDNVHYQNAELLVNELIKHNRQFQFMPYPNRAHGIYEGQGTRMHLNTLFTNYLKQYCPPGAK</sequence>
<feature type="chain" id="PRO_5045104580" evidence="1">
    <location>
        <begin position="20"/>
        <end position="728"/>
    </location>
</feature>
<feature type="domain" description="Peptidase S9 prolyl oligopeptidase catalytic" evidence="2">
    <location>
        <begin position="529"/>
        <end position="722"/>
    </location>
</feature>
<comment type="caution">
    <text evidence="4">The sequence shown here is derived from an EMBL/GenBank/DDBJ whole genome shotgun (WGS) entry which is preliminary data.</text>
</comment>
<dbReference type="InterPro" id="IPR029058">
    <property type="entry name" value="AB_hydrolase_fold"/>
</dbReference>
<accession>A0ABW5J896</accession>
<dbReference type="EMBL" id="JBHULC010000011">
    <property type="protein sequence ID" value="MFD2521582.1"/>
    <property type="molecule type" value="Genomic_DNA"/>
</dbReference>
<evidence type="ECO:0000259" key="3">
    <source>
        <dbReference type="Pfam" id="PF00930"/>
    </source>
</evidence>
<dbReference type="RefSeq" id="WP_340235769.1">
    <property type="nucleotide sequence ID" value="NZ_JBBEWC010000005.1"/>
</dbReference>
<proteinExistence type="predicted"/>
<feature type="signal peptide" evidence="1">
    <location>
        <begin position="1"/>
        <end position="19"/>
    </location>
</feature>
<dbReference type="Proteomes" id="UP001597510">
    <property type="component" value="Unassembled WGS sequence"/>
</dbReference>
<dbReference type="Pfam" id="PF00326">
    <property type="entry name" value="Peptidase_S9"/>
    <property type="match status" value="1"/>
</dbReference>
<organism evidence="4 5">
    <name type="scientific">Emticicia soli</name>
    <dbReference type="NCBI Taxonomy" id="2027878"/>
    <lineage>
        <taxon>Bacteria</taxon>
        <taxon>Pseudomonadati</taxon>
        <taxon>Bacteroidota</taxon>
        <taxon>Cytophagia</taxon>
        <taxon>Cytophagales</taxon>
        <taxon>Leadbetterellaceae</taxon>
        <taxon>Emticicia</taxon>
    </lineage>
</organism>
<dbReference type="Gene3D" id="2.140.10.30">
    <property type="entry name" value="Dipeptidylpeptidase IV, N-terminal domain"/>
    <property type="match status" value="1"/>
</dbReference>
<dbReference type="SUPFAM" id="SSF53474">
    <property type="entry name" value="alpha/beta-Hydrolases"/>
    <property type="match status" value="1"/>
</dbReference>
<evidence type="ECO:0000313" key="5">
    <source>
        <dbReference type="Proteomes" id="UP001597510"/>
    </source>
</evidence>
<dbReference type="Gene3D" id="3.40.50.1820">
    <property type="entry name" value="alpha/beta hydrolase"/>
    <property type="match status" value="1"/>
</dbReference>
<dbReference type="PANTHER" id="PTHR11731:SF193">
    <property type="entry name" value="DIPEPTIDYL PEPTIDASE 9"/>
    <property type="match status" value="1"/>
</dbReference>
<reference evidence="5" key="1">
    <citation type="journal article" date="2019" name="Int. J. Syst. Evol. Microbiol.">
        <title>The Global Catalogue of Microorganisms (GCM) 10K type strain sequencing project: providing services to taxonomists for standard genome sequencing and annotation.</title>
        <authorList>
            <consortium name="The Broad Institute Genomics Platform"/>
            <consortium name="The Broad Institute Genome Sequencing Center for Infectious Disease"/>
            <person name="Wu L."/>
            <person name="Ma J."/>
        </authorList>
    </citation>
    <scope>NUCLEOTIDE SEQUENCE [LARGE SCALE GENOMIC DNA]</scope>
    <source>
        <strain evidence="5">KCTC 52344</strain>
    </source>
</reference>
<dbReference type="InterPro" id="IPR001375">
    <property type="entry name" value="Peptidase_S9_cat"/>
</dbReference>
<evidence type="ECO:0000259" key="2">
    <source>
        <dbReference type="Pfam" id="PF00326"/>
    </source>
</evidence>
<evidence type="ECO:0000256" key="1">
    <source>
        <dbReference type="SAM" id="SignalP"/>
    </source>
</evidence>
<dbReference type="PANTHER" id="PTHR11731">
    <property type="entry name" value="PROTEASE FAMILY S9B,C DIPEPTIDYL-PEPTIDASE IV-RELATED"/>
    <property type="match status" value="1"/>
</dbReference>
<evidence type="ECO:0000313" key="4">
    <source>
        <dbReference type="EMBL" id="MFD2521582.1"/>
    </source>
</evidence>
<dbReference type="Pfam" id="PF00930">
    <property type="entry name" value="DPPIV_N"/>
    <property type="match status" value="1"/>
</dbReference>